<dbReference type="SMART" id="SM00959">
    <property type="entry name" value="Rho_N"/>
    <property type="match status" value="1"/>
</dbReference>
<evidence type="ECO:0000313" key="5">
    <source>
        <dbReference type="Proteomes" id="UP001281410"/>
    </source>
</evidence>
<protein>
    <recommendedName>
        <fullName evidence="3">Rho termination factor-like N-terminal domain-containing protein</fullName>
    </recommendedName>
</protein>
<feature type="compositionally biased region" description="Polar residues" evidence="2">
    <location>
        <begin position="504"/>
        <end position="517"/>
    </location>
</feature>
<feature type="region of interest" description="Disordered" evidence="2">
    <location>
        <begin position="621"/>
        <end position="693"/>
    </location>
</feature>
<gene>
    <name evidence="4" type="ORF">Dsin_011931</name>
</gene>
<feature type="region of interest" description="Disordered" evidence="2">
    <location>
        <begin position="504"/>
        <end position="526"/>
    </location>
</feature>
<comment type="caution">
    <text evidence="4">The sequence shown here is derived from an EMBL/GenBank/DDBJ whole genome shotgun (WGS) entry which is preliminary data.</text>
</comment>
<dbReference type="GO" id="GO:0006353">
    <property type="term" value="P:DNA-templated transcription termination"/>
    <property type="evidence" value="ECO:0007669"/>
    <property type="project" value="InterPro"/>
</dbReference>
<reference evidence="4" key="1">
    <citation type="journal article" date="2023" name="Plant J.">
        <title>Genome sequences and population genomics provide insights into the demographic history, inbreeding, and mutation load of two 'living fossil' tree species of Dipteronia.</title>
        <authorList>
            <person name="Feng Y."/>
            <person name="Comes H.P."/>
            <person name="Chen J."/>
            <person name="Zhu S."/>
            <person name="Lu R."/>
            <person name="Zhang X."/>
            <person name="Li P."/>
            <person name="Qiu J."/>
            <person name="Olsen K.M."/>
            <person name="Qiu Y."/>
        </authorList>
    </citation>
    <scope>NUCLEOTIDE SEQUENCE</scope>
    <source>
        <strain evidence="4">NBL</strain>
    </source>
</reference>
<feature type="compositionally biased region" description="Polar residues" evidence="2">
    <location>
        <begin position="668"/>
        <end position="681"/>
    </location>
</feature>
<name>A0AAE0AH45_9ROSI</name>
<feature type="domain" description="Rho termination factor-like N-terminal" evidence="3">
    <location>
        <begin position="750"/>
        <end position="788"/>
    </location>
</feature>
<organism evidence="4 5">
    <name type="scientific">Dipteronia sinensis</name>
    <dbReference type="NCBI Taxonomy" id="43782"/>
    <lineage>
        <taxon>Eukaryota</taxon>
        <taxon>Viridiplantae</taxon>
        <taxon>Streptophyta</taxon>
        <taxon>Embryophyta</taxon>
        <taxon>Tracheophyta</taxon>
        <taxon>Spermatophyta</taxon>
        <taxon>Magnoliopsida</taxon>
        <taxon>eudicotyledons</taxon>
        <taxon>Gunneridae</taxon>
        <taxon>Pentapetalae</taxon>
        <taxon>rosids</taxon>
        <taxon>malvids</taxon>
        <taxon>Sapindales</taxon>
        <taxon>Sapindaceae</taxon>
        <taxon>Hippocastanoideae</taxon>
        <taxon>Acereae</taxon>
        <taxon>Dipteronia</taxon>
    </lineage>
</organism>
<dbReference type="AlphaFoldDB" id="A0AAE0AH45"/>
<evidence type="ECO:0000313" key="4">
    <source>
        <dbReference type="EMBL" id="KAK3217961.1"/>
    </source>
</evidence>
<proteinExistence type="predicted"/>
<feature type="region of interest" description="Disordered" evidence="2">
    <location>
        <begin position="382"/>
        <end position="412"/>
    </location>
</feature>
<evidence type="ECO:0000256" key="1">
    <source>
        <dbReference type="SAM" id="Coils"/>
    </source>
</evidence>
<keyword evidence="1" id="KW-0175">Coiled coil</keyword>
<dbReference type="Proteomes" id="UP001281410">
    <property type="component" value="Unassembled WGS sequence"/>
</dbReference>
<dbReference type="InterPro" id="IPR011112">
    <property type="entry name" value="Rho-like_N"/>
</dbReference>
<evidence type="ECO:0000259" key="3">
    <source>
        <dbReference type="SMART" id="SM00959"/>
    </source>
</evidence>
<dbReference type="EMBL" id="JANJYJ010000004">
    <property type="protein sequence ID" value="KAK3217961.1"/>
    <property type="molecule type" value="Genomic_DNA"/>
</dbReference>
<keyword evidence="5" id="KW-1185">Reference proteome</keyword>
<feature type="compositionally biased region" description="Polar residues" evidence="2">
    <location>
        <begin position="397"/>
        <end position="412"/>
    </location>
</feature>
<sequence length="789" mass="87238">MAFDINNLSLALQDSSCYAQPGWHCDFYFGYGCDVIEEDALNERYCIQVLRILITKTDTEINELEKDIVSLQSELAWTEYEEWPDICCNSLRKKIDSLHISVRNLKNKDKNNMGVHLSIKPAESLHEIIKALLGDLFQETVKQNEEPLDVAVLDSSDSQGQATEDLEENKKHCSAGSSVIVKGEMKEFSITPLENGSMLKTSLTLQEDETNNSETVKLVGNFSQHPLELAPGHPDEKIVLGSFELENARKGDENERDFTPKKKKMVQDSSLKAADESRQNLEMVEVQVVQDSSLKAADEKGQNLEMVEVQPADIKLKNSCRNTLQHAVTYSKRKKPLNISDSKIINEEVKDVSSISAAGKGTNIGKKVKPANAVVRNINADALRDATGPSKRRNNSDSKLATTSGKVKGGNSNIINNVLRHPSGLIGRINNTDPGLATTRLVKVEIADGSAAALRHATGLNQQSDNCDSRLGAIWQENGGNCDMNQKLCDFTLKVARKRIKKSNSTLADKTDSSYSASEAEENKKHSQIIVKVEKVDLTDTRHSTLTPILELQDGKGMESTKTLLEEGTIQPELQLAETAANNEKFNLDLSMKPQNQKAKRKSESSSLNVQEPVFLSAKMVSNSPSVSKAKRQRKAGLGSGSSGSNQSWDRKIMKKKIQNGQCEAEENSSALNGDQNLNLQHQKKRKKKSSLPIVVEIKGSTLQMDVSKSQSDPNDSTGKDDLLITESYSKPYTIDSRTEAVPSLSATSKLNDLKVGQLRAIAKENKLTNYYKLRRSDLIERIANHQRC</sequence>
<feature type="region of interest" description="Disordered" evidence="2">
    <location>
        <begin position="588"/>
        <end position="608"/>
    </location>
</feature>
<feature type="coiled-coil region" evidence="1">
    <location>
        <begin position="47"/>
        <end position="108"/>
    </location>
</feature>
<accession>A0AAE0AH45</accession>
<dbReference type="Pfam" id="PF07498">
    <property type="entry name" value="Rho_N"/>
    <property type="match status" value="1"/>
</dbReference>
<evidence type="ECO:0000256" key="2">
    <source>
        <dbReference type="SAM" id="MobiDB-lite"/>
    </source>
</evidence>